<proteinExistence type="predicted"/>
<comment type="caution">
    <text evidence="1">The sequence shown here is derived from an EMBL/GenBank/DDBJ whole genome shotgun (WGS) entry which is preliminary data.</text>
</comment>
<protein>
    <submittedName>
        <fullName evidence="1">Long-chain-fatty-acid--AMP ligase FadD32 domain protein</fullName>
        <ecNumber evidence="1">6.2.1.-</ecNumber>
    </submittedName>
</protein>
<sequence>MFSIVSRELGMSDGVAVRQSGIEDYLDVDGLIDLPPGSTLLSNFERNIAEFGSTAAYRYLDFTRDDDGVAVELSWDELNIRMRAIGARLQQVTAPGTGWRFWRRRAWIM</sequence>
<dbReference type="Gene3D" id="3.40.50.12780">
    <property type="entry name" value="N-terminal domain of ligase-like"/>
    <property type="match status" value="1"/>
</dbReference>
<name>X8DUG7_9MYCO</name>
<keyword evidence="1" id="KW-0436">Ligase</keyword>
<evidence type="ECO:0000313" key="2">
    <source>
        <dbReference type="Proteomes" id="UP000023351"/>
    </source>
</evidence>
<gene>
    <name evidence="1" type="ORF">I540_1095</name>
</gene>
<dbReference type="AlphaFoldDB" id="X8DUG7"/>
<evidence type="ECO:0000313" key="1">
    <source>
        <dbReference type="EMBL" id="EUA71328.1"/>
    </source>
</evidence>
<organism evidence="1 2">
    <name type="scientific">Mycobacteroides abscessus subsp. bolletii 1513</name>
    <dbReference type="NCBI Taxonomy" id="1299321"/>
    <lineage>
        <taxon>Bacteria</taxon>
        <taxon>Bacillati</taxon>
        <taxon>Actinomycetota</taxon>
        <taxon>Actinomycetes</taxon>
        <taxon>Mycobacteriales</taxon>
        <taxon>Mycobacteriaceae</taxon>
        <taxon>Mycobacteroides</taxon>
        <taxon>Mycobacteroides abscessus</taxon>
    </lineage>
</organism>
<dbReference type="EC" id="6.2.1.-" evidence="1"/>
<dbReference type="Proteomes" id="UP000023351">
    <property type="component" value="Unassembled WGS sequence"/>
</dbReference>
<dbReference type="InterPro" id="IPR042099">
    <property type="entry name" value="ANL_N_sf"/>
</dbReference>
<accession>X8DUG7</accession>
<reference evidence="1 2" key="1">
    <citation type="submission" date="2013-12" db="EMBL/GenBank/DDBJ databases">
        <authorList>
            <person name="Zelazny A."/>
            <person name="Olivier K."/>
            <person name="Holland S."/>
            <person name="Lenaerts A."/>
            <person name="Ordway D."/>
            <person name="DeGroote M.A."/>
            <person name="Parker T."/>
            <person name="Sizemore C."/>
            <person name="Tallon L.J."/>
            <person name="Sadzewicz L.K."/>
            <person name="Sengamalay N."/>
            <person name="Fraser C.M."/>
            <person name="Hine E."/>
            <person name="Shefchek K.A."/>
            <person name="Das S.P."/>
            <person name="Tettelin H."/>
        </authorList>
    </citation>
    <scope>NUCLEOTIDE SEQUENCE [LARGE SCALE GENOMIC DNA]</scope>
    <source>
        <strain evidence="1 2">1513</strain>
    </source>
</reference>
<dbReference type="PATRIC" id="fig|1299321.3.peg.1048"/>
<dbReference type="GO" id="GO:0016874">
    <property type="term" value="F:ligase activity"/>
    <property type="evidence" value="ECO:0007669"/>
    <property type="project" value="UniProtKB-KW"/>
</dbReference>
<dbReference type="EMBL" id="JAOJ01000002">
    <property type="protein sequence ID" value="EUA71328.1"/>
    <property type="molecule type" value="Genomic_DNA"/>
</dbReference>